<organism evidence="2">
    <name type="scientific">freshwater metagenome</name>
    <dbReference type="NCBI Taxonomy" id="449393"/>
    <lineage>
        <taxon>unclassified sequences</taxon>
        <taxon>metagenomes</taxon>
        <taxon>ecological metagenomes</taxon>
    </lineage>
</organism>
<feature type="domain" description="Fe2OG dioxygenase" evidence="1">
    <location>
        <begin position="127"/>
        <end position="253"/>
    </location>
</feature>
<evidence type="ECO:0000259" key="1">
    <source>
        <dbReference type="PROSITE" id="PS51471"/>
    </source>
</evidence>
<evidence type="ECO:0000313" key="2">
    <source>
        <dbReference type="EMBL" id="CAB4540997.1"/>
    </source>
</evidence>
<dbReference type="SUPFAM" id="SSF51197">
    <property type="entry name" value="Clavaminate synthase-like"/>
    <property type="match status" value="1"/>
</dbReference>
<gene>
    <name evidence="2" type="ORF">UFOPK1353_00923</name>
    <name evidence="3" type="ORF">UFOPK3026_00096</name>
</gene>
<accession>A0A6J6BQP8</accession>
<reference evidence="2" key="1">
    <citation type="submission" date="2020-05" db="EMBL/GenBank/DDBJ databases">
        <authorList>
            <person name="Chiriac C."/>
            <person name="Salcher M."/>
            <person name="Ghai R."/>
            <person name="Kavagutti S V."/>
        </authorList>
    </citation>
    <scope>NUCLEOTIDE SEQUENCE</scope>
</reference>
<dbReference type="InterPro" id="IPR005123">
    <property type="entry name" value="Oxoglu/Fe-dep_dioxygenase_dom"/>
</dbReference>
<dbReference type="AlphaFoldDB" id="A0A6J6BQP8"/>
<dbReference type="Pfam" id="PF23169">
    <property type="entry name" value="HalD"/>
    <property type="match status" value="1"/>
</dbReference>
<dbReference type="EMBL" id="CAEZSE010000162">
    <property type="protein sequence ID" value="CAB4540997.1"/>
    <property type="molecule type" value="Genomic_DNA"/>
</dbReference>
<sequence>MTRSYRVDDLVDFNVYPLDETAGPEYKVALSHAREQLQHDGCAVIKNLLRPTAVKIISQEIIARKQTTHFSTSSMNPYFHSTKNSDYPDRHPVNTFIERSSGFIPGDSWDASLAIDVLFRSEALTAFIRDCLETESVYCYADPLAGLTANILDPGQQFAWHFDTNEFAVTAMIDEADEGGLFEYVPMIRTPNDESFDRIQKVLDDDRSEVKTLELHAGDLQIFRGRHSLHRVTRVPASSKPRHAAIFAYTAEPGVIGRVERTRQLFGRVLPAHEEAEQRRVRSDSLID</sequence>
<name>A0A6J6BQP8_9ZZZZ</name>
<proteinExistence type="predicted"/>
<evidence type="ECO:0000313" key="3">
    <source>
        <dbReference type="EMBL" id="CAB4793606.1"/>
    </source>
</evidence>
<dbReference type="EMBL" id="CAFAAP010000007">
    <property type="protein sequence ID" value="CAB4793606.1"/>
    <property type="molecule type" value="Genomic_DNA"/>
</dbReference>
<protein>
    <submittedName>
        <fullName evidence="2">Unannotated protein</fullName>
    </submittedName>
</protein>
<dbReference type="InterPro" id="IPR056470">
    <property type="entry name" value="BesD/HalB-like"/>
</dbReference>
<dbReference type="Gene3D" id="2.60.120.620">
    <property type="entry name" value="q2cbj1_9rhob like domain"/>
    <property type="match status" value="1"/>
</dbReference>
<dbReference type="PROSITE" id="PS51471">
    <property type="entry name" value="FE2OG_OXY"/>
    <property type="match status" value="1"/>
</dbReference>